<keyword evidence="5" id="KW-1185">Reference proteome</keyword>
<dbReference type="InterPro" id="IPR018376">
    <property type="entry name" value="Enoyl-CoA_hyd/isom_CS"/>
</dbReference>
<dbReference type="Pfam" id="PF00378">
    <property type="entry name" value="ECH_1"/>
    <property type="match status" value="1"/>
</dbReference>
<gene>
    <name evidence="4" type="ORF">ACFOD9_00085</name>
</gene>
<comment type="caution">
    <text evidence="4">The sequence shown here is derived from an EMBL/GenBank/DDBJ whole genome shotgun (WGS) entry which is preliminary data.</text>
</comment>
<dbReference type="Proteomes" id="UP001595604">
    <property type="component" value="Unassembled WGS sequence"/>
</dbReference>
<dbReference type="InterPro" id="IPR001753">
    <property type="entry name" value="Enoyl-CoA_hydra/iso"/>
</dbReference>
<evidence type="ECO:0000256" key="2">
    <source>
        <dbReference type="ARBA" id="ARBA00023239"/>
    </source>
</evidence>
<name>A0ABV7IIX2_9SPHN</name>
<dbReference type="PANTHER" id="PTHR11941:SF54">
    <property type="entry name" value="ENOYL-COA HYDRATASE, MITOCHONDRIAL"/>
    <property type="match status" value="1"/>
</dbReference>
<dbReference type="NCBIfam" id="NF006007">
    <property type="entry name" value="PRK08138.1"/>
    <property type="match status" value="1"/>
</dbReference>
<dbReference type="PROSITE" id="PS00166">
    <property type="entry name" value="ENOYL_COA_HYDRATASE"/>
    <property type="match status" value="1"/>
</dbReference>
<evidence type="ECO:0000313" key="5">
    <source>
        <dbReference type="Proteomes" id="UP001595604"/>
    </source>
</evidence>
<dbReference type="InterPro" id="IPR029045">
    <property type="entry name" value="ClpP/crotonase-like_dom_sf"/>
</dbReference>
<organism evidence="4 5">
    <name type="scientific">Novosphingobium bradum</name>
    <dbReference type="NCBI Taxonomy" id="1737444"/>
    <lineage>
        <taxon>Bacteria</taxon>
        <taxon>Pseudomonadati</taxon>
        <taxon>Pseudomonadota</taxon>
        <taxon>Alphaproteobacteria</taxon>
        <taxon>Sphingomonadales</taxon>
        <taxon>Sphingomonadaceae</taxon>
        <taxon>Novosphingobium</taxon>
    </lineage>
</organism>
<proteinExistence type="inferred from homology"/>
<evidence type="ECO:0000256" key="3">
    <source>
        <dbReference type="RuleBase" id="RU003707"/>
    </source>
</evidence>
<dbReference type="Gene3D" id="1.10.12.10">
    <property type="entry name" value="Lyase 2-enoyl-coa Hydratase, Chain A, domain 2"/>
    <property type="match status" value="1"/>
</dbReference>
<evidence type="ECO:0000313" key="4">
    <source>
        <dbReference type="EMBL" id="MFC3172638.1"/>
    </source>
</evidence>
<accession>A0ABV7IIX2</accession>
<keyword evidence="2" id="KW-0456">Lyase</keyword>
<dbReference type="Gene3D" id="3.90.226.10">
    <property type="entry name" value="2-enoyl-CoA Hydratase, Chain A, domain 1"/>
    <property type="match status" value="1"/>
</dbReference>
<dbReference type="SUPFAM" id="SSF52096">
    <property type="entry name" value="ClpP/crotonase"/>
    <property type="match status" value="1"/>
</dbReference>
<dbReference type="InterPro" id="IPR014748">
    <property type="entry name" value="Enoyl-CoA_hydra_C"/>
</dbReference>
<reference evidence="5" key="1">
    <citation type="journal article" date="2019" name="Int. J. Syst. Evol. Microbiol.">
        <title>The Global Catalogue of Microorganisms (GCM) 10K type strain sequencing project: providing services to taxonomists for standard genome sequencing and annotation.</title>
        <authorList>
            <consortium name="The Broad Institute Genomics Platform"/>
            <consortium name="The Broad Institute Genome Sequencing Center for Infectious Disease"/>
            <person name="Wu L."/>
            <person name="Ma J."/>
        </authorList>
    </citation>
    <scope>NUCLEOTIDE SEQUENCE [LARGE SCALE GENOMIC DNA]</scope>
    <source>
        <strain evidence="5">KCTC 42984</strain>
    </source>
</reference>
<protein>
    <submittedName>
        <fullName evidence="4">Enoyl-CoA hydratase-related protein</fullName>
    </submittedName>
</protein>
<dbReference type="EMBL" id="JBHRTQ010000001">
    <property type="protein sequence ID" value="MFC3172638.1"/>
    <property type="molecule type" value="Genomic_DNA"/>
</dbReference>
<sequence length="256" mass="27031">MSEVLEERPSQGVALLRLNRPEALNALSLSLRRTLAEMINRLGNDGETRAIVITGNEKAFAAGADLVELMSRTVHDAAFREARVAWEALDACRVPVIAAINGFALGGGCELALHCDIVIAGEGAKFGLPEVRVGIMPGAGGTQRMLRAAGKYKTMRYALTGDQIPAAEAVAMGLASECVADEEALPHALKLAAKIAALAPIAVGSIKEVVKLGADASLDTALLLERNAFQLLFATEDRSEGIGAFLEKRKPSFQGR</sequence>
<dbReference type="RefSeq" id="WP_379508035.1">
    <property type="nucleotide sequence ID" value="NZ_JBHRTQ010000001.1"/>
</dbReference>
<dbReference type="PANTHER" id="PTHR11941">
    <property type="entry name" value="ENOYL-COA HYDRATASE-RELATED"/>
    <property type="match status" value="1"/>
</dbReference>
<evidence type="ECO:0000256" key="1">
    <source>
        <dbReference type="ARBA" id="ARBA00005254"/>
    </source>
</evidence>
<dbReference type="CDD" id="cd06558">
    <property type="entry name" value="crotonase-like"/>
    <property type="match status" value="1"/>
</dbReference>
<comment type="similarity">
    <text evidence="1 3">Belongs to the enoyl-CoA hydratase/isomerase family.</text>
</comment>